<evidence type="ECO:0000313" key="3">
    <source>
        <dbReference type="EMBL" id="AHF14848.1"/>
    </source>
</evidence>
<feature type="domain" description="DUF6819" evidence="2">
    <location>
        <begin position="584"/>
        <end position="733"/>
    </location>
</feature>
<dbReference type="Proteomes" id="UP000003586">
    <property type="component" value="Chromosome"/>
</dbReference>
<dbReference type="Pfam" id="PF16314">
    <property type="entry name" value="DUF4954"/>
    <property type="match status" value="1"/>
</dbReference>
<dbReference type="AlphaFoldDB" id="W0EZ61"/>
<name>W0EZ61_9BACT</name>
<sequence>MNQIKKLPVGDLGYNFIPKEFLPEGENEYYIRFKQNPATDYRPLTRQEIAILKSNGNRSDNWSNILVREGIDVLLIEDCTFFGLVRIGKLEPYFLEFSQLRTPVGLYRSLIVSCDIGNNVVINNVRMLSHYIIDDEAILINVNEMSCTSHSKFGNGIIKDGEPEDIRIWLELCNENGGRKVVPFDGMLPGDAWLWSKYRANEKLLNAFKNFTDQQFGRQRGTYGTVGKRTIIKNTHIIKDAQIGSDAYIKGANKLKNLTINSNETAKSQIGEGCEMVNGIMGAGSRAFYGVKAVRFILAPFSQLKYGARLINSYLGENATISCCEVLNTLLFPAHEQHHNNSFLCASLVMGQSNIAAGATIGSNHNSRAADGELQAGRGFWPGLCVSLKHNSKFASFTMIAKGDYPAELNVPMPFCLISNDVHKDQLVVMPGYWFLYNMYAILRNERKFADRDKRKEKKQLLEYDFLAPDTVNEIFTALDLLYLYTGKAFYQKNQMVGCDKEYSQKGRELLESQAPIIAQLDIFANGIEHSQRPVRIIKALEGYAVYKKMICYYGTCQLIHHLNQSSDKTLAAVKNLFEKAGERKSWLNVGGQLIPEKEVKILINSIESGAVKKGWDEVHDFYQQQAKEYPIEKLLHGLSSLKEIKRMERPDLDAHLLADLFYEAIATREWIAQSVYESKVKDYDNPFRKMIYDTTKEMEQVVGKLKDNPFINEQAEETAAFKKSTELLIEKIKQHS</sequence>
<dbReference type="RefSeq" id="WP_008582745.1">
    <property type="nucleotide sequence ID" value="NZ_CP007035.1"/>
</dbReference>
<dbReference type="STRING" id="929713.NIASO_06115"/>
<reference evidence="3 4" key="1">
    <citation type="submission" date="2013-12" db="EMBL/GenBank/DDBJ databases">
        <authorList>
            <consortium name="DOE Joint Genome Institute"/>
            <person name="Eisen J."/>
            <person name="Huntemann M."/>
            <person name="Han J."/>
            <person name="Chen A."/>
            <person name="Kyrpides N."/>
            <person name="Mavromatis K."/>
            <person name="Markowitz V."/>
            <person name="Palaniappan K."/>
            <person name="Ivanova N."/>
            <person name="Schaumberg A."/>
            <person name="Pati A."/>
            <person name="Liolios K."/>
            <person name="Nordberg H.P."/>
            <person name="Cantor M.N."/>
            <person name="Hua S.X."/>
            <person name="Woyke T."/>
        </authorList>
    </citation>
    <scope>NUCLEOTIDE SEQUENCE [LARGE SCALE GENOMIC DNA]</scope>
    <source>
        <strain evidence="4">DSM 19437</strain>
    </source>
</reference>
<organism evidence="3 4">
    <name type="scientific">Niabella soli DSM 19437</name>
    <dbReference type="NCBI Taxonomy" id="929713"/>
    <lineage>
        <taxon>Bacteria</taxon>
        <taxon>Pseudomonadati</taxon>
        <taxon>Bacteroidota</taxon>
        <taxon>Chitinophagia</taxon>
        <taxon>Chitinophagales</taxon>
        <taxon>Chitinophagaceae</taxon>
        <taxon>Niabella</taxon>
    </lineage>
</organism>
<feature type="domain" description="DUF4954" evidence="1">
    <location>
        <begin position="41"/>
        <end position="482"/>
    </location>
</feature>
<dbReference type="eggNOG" id="COG0448">
    <property type="taxonomic scope" value="Bacteria"/>
</dbReference>
<evidence type="ECO:0000259" key="1">
    <source>
        <dbReference type="Pfam" id="PF16314"/>
    </source>
</evidence>
<dbReference type="InterPro" id="IPR032533">
    <property type="entry name" value="DUF4954"/>
</dbReference>
<evidence type="ECO:0008006" key="5">
    <source>
        <dbReference type="Google" id="ProtNLM"/>
    </source>
</evidence>
<dbReference type="EMBL" id="CP007035">
    <property type="protein sequence ID" value="AHF14848.1"/>
    <property type="molecule type" value="Genomic_DNA"/>
</dbReference>
<evidence type="ECO:0000313" key="4">
    <source>
        <dbReference type="Proteomes" id="UP000003586"/>
    </source>
</evidence>
<evidence type="ECO:0000259" key="2">
    <source>
        <dbReference type="Pfam" id="PF20683"/>
    </source>
</evidence>
<accession>W0EZ61</accession>
<protein>
    <recommendedName>
        <fullName evidence="5">DUF4954 domain-containing protein</fullName>
    </recommendedName>
</protein>
<dbReference type="OrthoDB" id="908418at2"/>
<dbReference type="InterPro" id="IPR049208">
    <property type="entry name" value="DUF6819"/>
</dbReference>
<gene>
    <name evidence="3" type="ORF">NIASO_06115</name>
</gene>
<keyword evidence="4" id="KW-1185">Reference proteome</keyword>
<proteinExistence type="predicted"/>
<dbReference type="HOGENOM" id="CLU_382600_0_0_10"/>
<dbReference type="Gene3D" id="2.160.10.10">
    <property type="entry name" value="Hexapeptide repeat proteins"/>
    <property type="match status" value="1"/>
</dbReference>
<dbReference type="Pfam" id="PF20683">
    <property type="entry name" value="DUF6819"/>
    <property type="match status" value="1"/>
</dbReference>
<dbReference type="KEGG" id="nso:NIASO_06115"/>